<evidence type="ECO:0000259" key="7">
    <source>
        <dbReference type="Pfam" id="PF17917"/>
    </source>
</evidence>
<dbReference type="Pfam" id="PF17917">
    <property type="entry name" value="RT_RNaseH"/>
    <property type="match status" value="1"/>
</dbReference>
<name>A0A371G4W1_MUCPR</name>
<protein>
    <submittedName>
        <fullName evidence="8">Retrovirus-related Pol polyprotein from transposon 17.6</fullName>
    </submittedName>
</protein>
<proteinExistence type="predicted"/>
<evidence type="ECO:0000256" key="1">
    <source>
        <dbReference type="ARBA" id="ARBA00022679"/>
    </source>
</evidence>
<evidence type="ECO:0000256" key="3">
    <source>
        <dbReference type="ARBA" id="ARBA00022722"/>
    </source>
</evidence>
<evidence type="ECO:0000256" key="6">
    <source>
        <dbReference type="ARBA" id="ARBA00022918"/>
    </source>
</evidence>
<dbReference type="OrthoDB" id="2020560at2759"/>
<dbReference type="SUPFAM" id="SSF56672">
    <property type="entry name" value="DNA/RNA polymerases"/>
    <property type="match status" value="1"/>
</dbReference>
<dbReference type="InterPro" id="IPR041373">
    <property type="entry name" value="RT_RNaseH"/>
</dbReference>
<keyword evidence="6" id="KW-0695">RNA-directed DNA polymerase</keyword>
<evidence type="ECO:0000256" key="2">
    <source>
        <dbReference type="ARBA" id="ARBA00022695"/>
    </source>
</evidence>
<dbReference type="EMBL" id="QJKJ01006749">
    <property type="protein sequence ID" value="RDX85596.1"/>
    <property type="molecule type" value="Genomic_DNA"/>
</dbReference>
<dbReference type="PANTHER" id="PTHR34072">
    <property type="entry name" value="ENZYMATIC POLYPROTEIN-RELATED"/>
    <property type="match status" value="1"/>
</dbReference>
<evidence type="ECO:0000313" key="8">
    <source>
        <dbReference type="EMBL" id="RDX85596.1"/>
    </source>
</evidence>
<dbReference type="InterPro" id="IPR043502">
    <property type="entry name" value="DNA/RNA_pol_sf"/>
</dbReference>
<evidence type="ECO:0000256" key="4">
    <source>
        <dbReference type="ARBA" id="ARBA00022759"/>
    </source>
</evidence>
<accession>A0A371G4W1</accession>
<dbReference type="AlphaFoldDB" id="A0A371G4W1"/>
<dbReference type="InterPro" id="IPR043128">
    <property type="entry name" value="Rev_trsase/Diguanyl_cyclase"/>
</dbReference>
<sequence>MISIFSNLLEDYMEVFIDDYTVYVESFEAWLDNLSRVLRKCINNNLVLNFEKCQFMVTKGIVLDTLFQVEVLKSTRRKSTLSLLYLTPPLCGRFALFLDIKITLPLSMLLQKDVELKKRLTFAPILQAPNWEYLFELMCDVSNSALGAILGQRVGKQSHVNYTTTEKELLAIIFALDKFRSYLLGSKIIVFFDHSTLKFLLKKPNAKPRLI</sequence>
<keyword evidence="1" id="KW-0808">Transferase</keyword>
<dbReference type="Proteomes" id="UP000257109">
    <property type="component" value="Unassembled WGS sequence"/>
</dbReference>
<dbReference type="GO" id="GO:0016787">
    <property type="term" value="F:hydrolase activity"/>
    <property type="evidence" value="ECO:0007669"/>
    <property type="project" value="UniProtKB-KW"/>
</dbReference>
<dbReference type="GO" id="GO:0004519">
    <property type="term" value="F:endonuclease activity"/>
    <property type="evidence" value="ECO:0007669"/>
    <property type="project" value="UniProtKB-KW"/>
</dbReference>
<organism evidence="8 9">
    <name type="scientific">Mucuna pruriens</name>
    <name type="common">Velvet bean</name>
    <name type="synonym">Dolichos pruriens</name>
    <dbReference type="NCBI Taxonomy" id="157652"/>
    <lineage>
        <taxon>Eukaryota</taxon>
        <taxon>Viridiplantae</taxon>
        <taxon>Streptophyta</taxon>
        <taxon>Embryophyta</taxon>
        <taxon>Tracheophyta</taxon>
        <taxon>Spermatophyta</taxon>
        <taxon>Magnoliopsida</taxon>
        <taxon>eudicotyledons</taxon>
        <taxon>Gunneridae</taxon>
        <taxon>Pentapetalae</taxon>
        <taxon>rosids</taxon>
        <taxon>fabids</taxon>
        <taxon>Fabales</taxon>
        <taxon>Fabaceae</taxon>
        <taxon>Papilionoideae</taxon>
        <taxon>50 kb inversion clade</taxon>
        <taxon>NPAAA clade</taxon>
        <taxon>indigoferoid/millettioid clade</taxon>
        <taxon>Phaseoleae</taxon>
        <taxon>Mucuna</taxon>
    </lineage>
</organism>
<dbReference type="PANTHER" id="PTHR34072:SF57">
    <property type="entry name" value="RNA-DIRECTED DNA POLYMERASE"/>
    <property type="match status" value="1"/>
</dbReference>
<gene>
    <name evidence="8" type="primary">pol</name>
    <name evidence="8" type="ORF">CR513_33186</name>
</gene>
<keyword evidence="9" id="KW-1185">Reference proteome</keyword>
<feature type="non-terminal residue" evidence="8">
    <location>
        <position position="1"/>
    </location>
</feature>
<keyword evidence="3" id="KW-0540">Nuclease</keyword>
<dbReference type="Gene3D" id="3.30.70.270">
    <property type="match status" value="1"/>
</dbReference>
<dbReference type="GO" id="GO:0003964">
    <property type="term" value="F:RNA-directed DNA polymerase activity"/>
    <property type="evidence" value="ECO:0007669"/>
    <property type="project" value="UniProtKB-KW"/>
</dbReference>
<feature type="domain" description="Reverse transcriptase RNase H-like" evidence="7">
    <location>
        <begin position="134"/>
        <end position="210"/>
    </location>
</feature>
<comment type="caution">
    <text evidence="8">The sequence shown here is derived from an EMBL/GenBank/DDBJ whole genome shotgun (WGS) entry which is preliminary data.</text>
</comment>
<evidence type="ECO:0000256" key="5">
    <source>
        <dbReference type="ARBA" id="ARBA00022801"/>
    </source>
</evidence>
<dbReference type="STRING" id="157652.A0A371G4W1"/>
<dbReference type="CDD" id="cd09274">
    <property type="entry name" value="RNase_HI_RT_Ty3"/>
    <property type="match status" value="1"/>
</dbReference>
<keyword evidence="2" id="KW-0548">Nucleotidyltransferase</keyword>
<keyword evidence="4" id="KW-0255">Endonuclease</keyword>
<evidence type="ECO:0000313" key="9">
    <source>
        <dbReference type="Proteomes" id="UP000257109"/>
    </source>
</evidence>
<reference evidence="8" key="1">
    <citation type="submission" date="2018-05" db="EMBL/GenBank/DDBJ databases">
        <title>Draft genome of Mucuna pruriens seed.</title>
        <authorList>
            <person name="Nnadi N.E."/>
            <person name="Vos R."/>
            <person name="Hasami M.H."/>
            <person name="Devisetty U.K."/>
            <person name="Aguiy J.C."/>
        </authorList>
    </citation>
    <scope>NUCLEOTIDE SEQUENCE [LARGE SCALE GENOMIC DNA]</scope>
    <source>
        <strain evidence="8">JCA_2017</strain>
    </source>
</reference>
<keyword evidence="5" id="KW-0378">Hydrolase</keyword>